<proteinExistence type="predicted"/>
<evidence type="ECO:0000313" key="1">
    <source>
        <dbReference type="EMBL" id="KAJ8945419.1"/>
    </source>
</evidence>
<sequence>MFTTDRALTMLLVDRLLSECGYRFLHVKGRTNLHTHAVRSYAYACVLNLFALRAFVETFIAAYACVLKSLHPCVQIKAVILQFNPAEAAAVNSS</sequence>
<evidence type="ECO:0000313" key="2">
    <source>
        <dbReference type="Proteomes" id="UP001162162"/>
    </source>
</evidence>
<dbReference type="AlphaFoldDB" id="A0AAV8Y2W1"/>
<comment type="caution">
    <text evidence="1">The sequence shown here is derived from an EMBL/GenBank/DDBJ whole genome shotgun (WGS) entry which is preliminary data.</text>
</comment>
<reference evidence="1" key="1">
    <citation type="journal article" date="2023" name="Insect Mol. Biol.">
        <title>Genome sequencing provides insights into the evolution of gene families encoding plant cell wall-degrading enzymes in longhorned beetles.</title>
        <authorList>
            <person name="Shin N.R."/>
            <person name="Okamura Y."/>
            <person name="Kirsch R."/>
            <person name="Pauchet Y."/>
        </authorList>
    </citation>
    <scope>NUCLEOTIDE SEQUENCE</scope>
    <source>
        <strain evidence="1">AMC_N1</strain>
    </source>
</reference>
<keyword evidence="2" id="KW-1185">Reference proteome</keyword>
<dbReference type="EMBL" id="JAPWTK010000216">
    <property type="protein sequence ID" value="KAJ8945419.1"/>
    <property type="molecule type" value="Genomic_DNA"/>
</dbReference>
<organism evidence="1 2">
    <name type="scientific">Aromia moschata</name>
    <dbReference type="NCBI Taxonomy" id="1265417"/>
    <lineage>
        <taxon>Eukaryota</taxon>
        <taxon>Metazoa</taxon>
        <taxon>Ecdysozoa</taxon>
        <taxon>Arthropoda</taxon>
        <taxon>Hexapoda</taxon>
        <taxon>Insecta</taxon>
        <taxon>Pterygota</taxon>
        <taxon>Neoptera</taxon>
        <taxon>Endopterygota</taxon>
        <taxon>Coleoptera</taxon>
        <taxon>Polyphaga</taxon>
        <taxon>Cucujiformia</taxon>
        <taxon>Chrysomeloidea</taxon>
        <taxon>Cerambycidae</taxon>
        <taxon>Cerambycinae</taxon>
        <taxon>Callichromatini</taxon>
        <taxon>Aromia</taxon>
    </lineage>
</organism>
<dbReference type="Proteomes" id="UP001162162">
    <property type="component" value="Unassembled WGS sequence"/>
</dbReference>
<accession>A0AAV8Y2W1</accession>
<gene>
    <name evidence="1" type="ORF">NQ318_009875</name>
</gene>
<protein>
    <submittedName>
        <fullName evidence="1">Uncharacterized protein</fullName>
    </submittedName>
</protein>
<name>A0AAV8Y2W1_9CUCU</name>